<protein>
    <submittedName>
        <fullName evidence="2">DUF748 domain-containing protein</fullName>
    </submittedName>
</protein>
<gene>
    <name evidence="2" type="ORF">OPS25_11020</name>
</gene>
<dbReference type="Pfam" id="PF05359">
    <property type="entry name" value="DUF748"/>
    <property type="match status" value="1"/>
</dbReference>
<evidence type="ECO:0000313" key="3">
    <source>
        <dbReference type="Proteomes" id="UP001142810"/>
    </source>
</evidence>
<dbReference type="EMBL" id="JAPFRD010000011">
    <property type="protein sequence ID" value="MCW8109026.1"/>
    <property type="molecule type" value="Genomic_DNA"/>
</dbReference>
<proteinExistence type="predicted"/>
<organism evidence="2 3">
    <name type="scientific">Alteromonas aquimaris</name>
    <dbReference type="NCBI Taxonomy" id="2998417"/>
    <lineage>
        <taxon>Bacteria</taxon>
        <taxon>Pseudomonadati</taxon>
        <taxon>Pseudomonadota</taxon>
        <taxon>Gammaproteobacteria</taxon>
        <taxon>Alteromonadales</taxon>
        <taxon>Alteromonadaceae</taxon>
        <taxon>Alteromonas/Salinimonas group</taxon>
        <taxon>Alteromonas</taxon>
    </lineage>
</organism>
<dbReference type="RefSeq" id="WP_265617773.1">
    <property type="nucleotide sequence ID" value="NZ_JAPFRD010000011.1"/>
</dbReference>
<sequence length="385" mass="42911">MQSKTYSRWITGVLIFLGIIIALRLALPYAVEWYVNRMLSEPEGFAGNETPQEFVGRVGDVDIMLWRGAYSFEDIVLVKRNGKVKEPFIKANEVEFSLLWSALLDGAFVGSINLYQPELNFVDSKDKTKAQSGKDEKWLVLADQLFPLKIDQLRIHKGKIGFHNTDVEPEVHLSLHDIDLIAQNLVNSRDLSRDLVARVQAQGQTEDAGTLKFHASLDPSTKNPTFDIDAQAEGVALVNFKNFLDTYAPFDLEAGSLDLALELASDNGKISGYAKPVLHNVEVFSWKGDIEEDGDGFFEGLTEMLSAFVTEIFENQSEDQIATRIPIEGSIEEPDTAIIPSILGILKNAFIRAMQGDLENSVELEQPKTDELEPSETENAESDNK</sequence>
<evidence type="ECO:0000313" key="2">
    <source>
        <dbReference type="EMBL" id="MCW8109026.1"/>
    </source>
</evidence>
<dbReference type="Proteomes" id="UP001142810">
    <property type="component" value="Unassembled WGS sequence"/>
</dbReference>
<evidence type="ECO:0000256" key="1">
    <source>
        <dbReference type="SAM" id="MobiDB-lite"/>
    </source>
</evidence>
<accession>A0ABT3P8C7</accession>
<feature type="compositionally biased region" description="Acidic residues" evidence="1">
    <location>
        <begin position="372"/>
        <end position="385"/>
    </location>
</feature>
<name>A0ABT3P8C7_9ALTE</name>
<keyword evidence="3" id="KW-1185">Reference proteome</keyword>
<reference evidence="2" key="1">
    <citation type="submission" date="2022-11" db="EMBL/GenBank/DDBJ databases">
        <title>Alteromonas sp. nov., isolated from sea water of the Qingdao.</title>
        <authorList>
            <person name="Wang Q."/>
        </authorList>
    </citation>
    <scope>NUCLEOTIDE SEQUENCE</scope>
    <source>
        <strain evidence="2">ASW11-7</strain>
    </source>
</reference>
<feature type="region of interest" description="Disordered" evidence="1">
    <location>
        <begin position="361"/>
        <end position="385"/>
    </location>
</feature>
<dbReference type="InterPro" id="IPR008023">
    <property type="entry name" value="DUF748"/>
</dbReference>
<comment type="caution">
    <text evidence="2">The sequence shown here is derived from an EMBL/GenBank/DDBJ whole genome shotgun (WGS) entry which is preliminary data.</text>
</comment>